<keyword evidence="7" id="KW-1185">Reference proteome</keyword>
<name>A0A6N4X557_9FLAO</name>
<evidence type="ECO:0000256" key="2">
    <source>
        <dbReference type="ARBA" id="ARBA00022898"/>
    </source>
</evidence>
<organism evidence="6 7">
    <name type="scientific">Chryseobacterium potabilaquae</name>
    <dbReference type="NCBI Taxonomy" id="2675057"/>
    <lineage>
        <taxon>Bacteria</taxon>
        <taxon>Pseudomonadati</taxon>
        <taxon>Bacteroidota</taxon>
        <taxon>Flavobacteriia</taxon>
        <taxon>Flavobacteriales</taxon>
        <taxon>Weeksellaceae</taxon>
        <taxon>Chryseobacterium group</taxon>
        <taxon>Chryseobacterium</taxon>
    </lineage>
</organism>
<keyword evidence="6" id="KW-0808">Transferase</keyword>
<proteinExistence type="inferred from homology"/>
<dbReference type="InterPro" id="IPR015421">
    <property type="entry name" value="PyrdxlP-dep_Trfase_major"/>
</dbReference>
<dbReference type="PROSITE" id="PS00595">
    <property type="entry name" value="AA_TRANSFER_CLASS_5"/>
    <property type="match status" value="1"/>
</dbReference>
<evidence type="ECO:0000313" key="6">
    <source>
        <dbReference type="EMBL" id="CAA7196049.1"/>
    </source>
</evidence>
<dbReference type="SUPFAM" id="SSF53383">
    <property type="entry name" value="PLP-dependent transferases"/>
    <property type="match status" value="1"/>
</dbReference>
<dbReference type="PANTHER" id="PTHR43586:SF24">
    <property type="entry name" value="BLR4730 PROTEIN"/>
    <property type="match status" value="1"/>
</dbReference>
<dbReference type="InterPro" id="IPR015422">
    <property type="entry name" value="PyrdxlP-dep_Trfase_small"/>
</dbReference>
<dbReference type="Proteomes" id="UP000445144">
    <property type="component" value="Unassembled WGS sequence"/>
</dbReference>
<protein>
    <submittedName>
        <fullName evidence="6">Putative cysteine desulfurase</fullName>
        <ecNumber evidence="6">2.8.1.7</ecNumber>
    </submittedName>
</protein>
<sequence>MNFIMDIQSIRQNTKGLSGKFFFNNAGSSLMPQTVVESMIDYFNQEEQWGGYEVADRNSQLLESFYEETSKLIHCKPSNIAFATSSTDAYAKALSSIIFKDGDCIITTINDYISNQITFISLQKKLNVKVIRVKNLPNNELDLEDLENLIREYHPKLVAVTHIPTNSGLIQNVEAVGKICRQYDIIYLVDASQSVGQMVVDVQKINCDFLTATGRKFLRGPRGTGFLYVSDKILEQNYAPLLLDMRGAHWTEYNDYELINTAKRFEHWETSFGSLLGLLEAVKYANAIGLEHIEIYNRKLAETLRQNLENNGFKIMDKGMNLSSIVTFCEHNGDLDRIQKVLKENHVFFSMSYKKSALIDFTNKHINGVVRLSPHYFNTLEEVERVSQILESI</sequence>
<dbReference type="Pfam" id="PF00266">
    <property type="entry name" value="Aminotran_5"/>
    <property type="match status" value="1"/>
</dbReference>
<dbReference type="GO" id="GO:0031071">
    <property type="term" value="F:cysteine desulfurase activity"/>
    <property type="evidence" value="ECO:0007669"/>
    <property type="project" value="UniProtKB-EC"/>
</dbReference>
<dbReference type="Gene3D" id="3.90.1150.10">
    <property type="entry name" value="Aspartate Aminotransferase, domain 1"/>
    <property type="match status" value="1"/>
</dbReference>
<evidence type="ECO:0000256" key="4">
    <source>
        <dbReference type="RuleBase" id="RU004504"/>
    </source>
</evidence>
<dbReference type="EMBL" id="CACVBR010000018">
    <property type="protein sequence ID" value="CAA7196049.1"/>
    <property type="molecule type" value="Genomic_DNA"/>
</dbReference>
<comment type="cofactor">
    <cofactor evidence="1 4">
        <name>pyridoxal 5'-phosphate</name>
        <dbReference type="ChEBI" id="CHEBI:597326"/>
    </cofactor>
</comment>
<dbReference type="AlphaFoldDB" id="A0A6N4X557"/>
<evidence type="ECO:0000256" key="3">
    <source>
        <dbReference type="RuleBase" id="RU004075"/>
    </source>
</evidence>
<dbReference type="InterPro" id="IPR020578">
    <property type="entry name" value="Aminotrans_V_PyrdxlP_BS"/>
</dbReference>
<evidence type="ECO:0000256" key="1">
    <source>
        <dbReference type="ARBA" id="ARBA00001933"/>
    </source>
</evidence>
<evidence type="ECO:0000313" key="7">
    <source>
        <dbReference type="Proteomes" id="UP000445144"/>
    </source>
</evidence>
<comment type="similarity">
    <text evidence="3">Belongs to the class-V pyridoxal-phosphate-dependent aminotransferase family.</text>
</comment>
<keyword evidence="2" id="KW-0663">Pyridoxal phosphate</keyword>
<evidence type="ECO:0000259" key="5">
    <source>
        <dbReference type="Pfam" id="PF00266"/>
    </source>
</evidence>
<gene>
    <name evidence="6" type="primary">csd</name>
    <name evidence="6" type="ORF">CHRY9293_02183</name>
</gene>
<dbReference type="InterPro" id="IPR000192">
    <property type="entry name" value="Aminotrans_V_dom"/>
</dbReference>
<dbReference type="EC" id="2.8.1.7" evidence="6"/>
<dbReference type="Gene3D" id="3.40.640.10">
    <property type="entry name" value="Type I PLP-dependent aspartate aminotransferase-like (Major domain)"/>
    <property type="match status" value="1"/>
</dbReference>
<dbReference type="InterPro" id="IPR015424">
    <property type="entry name" value="PyrdxlP-dep_Trfase"/>
</dbReference>
<feature type="domain" description="Aminotransferase class V" evidence="5">
    <location>
        <begin position="22"/>
        <end position="386"/>
    </location>
</feature>
<reference evidence="6 7" key="1">
    <citation type="submission" date="2020-01" db="EMBL/GenBank/DDBJ databases">
        <authorList>
            <person name="Rodrigo-Torres L."/>
            <person name="Arahal R. D."/>
            <person name="Lucena T."/>
        </authorList>
    </citation>
    <scope>NUCLEOTIDE SEQUENCE [LARGE SCALE GENOMIC DNA]</scope>
    <source>
        <strain evidence="6 7">CECT 9293</strain>
    </source>
</reference>
<dbReference type="PANTHER" id="PTHR43586">
    <property type="entry name" value="CYSTEINE DESULFURASE"/>
    <property type="match status" value="1"/>
</dbReference>
<accession>A0A6N4X557</accession>